<evidence type="ECO:0000313" key="4">
    <source>
        <dbReference type="Proteomes" id="UP000694396"/>
    </source>
</evidence>
<feature type="region of interest" description="Disordered" evidence="1">
    <location>
        <begin position="423"/>
        <end position="442"/>
    </location>
</feature>
<dbReference type="GO" id="GO:0019068">
    <property type="term" value="P:virion assembly"/>
    <property type="evidence" value="ECO:0007669"/>
    <property type="project" value="InterPro"/>
</dbReference>
<dbReference type="SUPFAM" id="SSF47836">
    <property type="entry name" value="Retroviral matrix proteins"/>
    <property type="match status" value="1"/>
</dbReference>
<reference evidence="3" key="2">
    <citation type="submission" date="2025-09" db="UniProtKB">
        <authorList>
            <consortium name="Ensembl"/>
        </authorList>
    </citation>
    <scope>IDENTIFICATION</scope>
</reference>
<feature type="domain" description="Core shell protein Gag P30" evidence="2">
    <location>
        <begin position="204"/>
        <end position="403"/>
    </location>
</feature>
<keyword evidence="4" id="KW-1185">Reference proteome</keyword>
<sequence>PPIPRSSPLGCLLAHWKEGNFSQELRKDKLIDYCNVWWPYYVLSDNQRWPENGSLQSGLISELMLTCWWDPLPFPTPPRHRIPLHLPLPHLIPLPLPRLRQSKMLLLLILPSPPTPAQRFIPPPTPPQGYPPLPSTPTSPAPLPSGPLNPSPPESAAVSFPAWPRIGKGVLKTGKQKRTIIAPLRQGVGADGPVFVKVPFSPADLVIWKQSAGTYRDNPDKVARVVKMIMKTQNPDWEDIQVILDTLMDETERDMVLRAARERAREDIRNGLVTGTVDYNFPTEDPEWDPNDPSGVDMLRLKKYQEWICIGVQTAIPRSVNWSKLYEIRQEKKESPSAFLERLKETARKYTDLQIDSEQARVQLAFIFIGQSQEDIRKKLQKLEGEELRNLDKLLEVAWKVYNNRDKEVAKKQGQSLLAVLQGQGRGRGRTGRGGNRGGFGRSRGGLGIDQCAYCKMTGHWKRDFGNKTLTHEFLYMPGCPTSLLGRDL</sequence>
<dbReference type="InterPro" id="IPR008919">
    <property type="entry name" value="Retrov_capsid_N"/>
</dbReference>
<accession>A0A8C3R570</accession>
<evidence type="ECO:0000259" key="2">
    <source>
        <dbReference type="Pfam" id="PF02093"/>
    </source>
</evidence>
<proteinExistence type="predicted"/>
<name>A0A8C3R570_9PASS</name>
<dbReference type="Proteomes" id="UP000694396">
    <property type="component" value="Unplaced"/>
</dbReference>
<dbReference type="Gene3D" id="1.10.150.180">
    <property type="entry name" value="Gamma-retroviral matrix domain"/>
    <property type="match status" value="1"/>
</dbReference>
<dbReference type="InterPro" id="IPR003036">
    <property type="entry name" value="Gag_P30"/>
</dbReference>
<feature type="compositionally biased region" description="Gly residues" evidence="1">
    <location>
        <begin position="432"/>
        <end position="442"/>
    </location>
</feature>
<dbReference type="AlphaFoldDB" id="A0A8C3R570"/>
<dbReference type="InterPro" id="IPR050462">
    <property type="entry name" value="Retroviral_Gag-Pol_poly"/>
</dbReference>
<evidence type="ECO:0000313" key="3">
    <source>
        <dbReference type="Ensembl" id="ENSCRFP00000016241.1"/>
    </source>
</evidence>
<dbReference type="InterPro" id="IPR010999">
    <property type="entry name" value="Retrovr_matrix"/>
</dbReference>
<feature type="compositionally biased region" description="Pro residues" evidence="1">
    <location>
        <begin position="117"/>
        <end position="153"/>
    </location>
</feature>
<dbReference type="Pfam" id="PF02093">
    <property type="entry name" value="Gag_p30"/>
    <property type="match status" value="1"/>
</dbReference>
<dbReference type="Gene3D" id="1.10.375.10">
    <property type="entry name" value="Human Immunodeficiency Virus Type 1 Capsid Protein"/>
    <property type="match status" value="1"/>
</dbReference>
<dbReference type="PANTHER" id="PTHR33166">
    <property type="entry name" value="GAG_P30 DOMAIN-CONTAINING PROTEIN"/>
    <property type="match status" value="1"/>
</dbReference>
<evidence type="ECO:0000256" key="1">
    <source>
        <dbReference type="SAM" id="MobiDB-lite"/>
    </source>
</evidence>
<feature type="region of interest" description="Disordered" evidence="1">
    <location>
        <begin position="117"/>
        <end position="156"/>
    </location>
</feature>
<dbReference type="Gene3D" id="4.10.60.10">
    <property type="entry name" value="Zinc finger, CCHC-type"/>
    <property type="match status" value="1"/>
</dbReference>
<protein>
    <recommendedName>
        <fullName evidence="2">Core shell protein Gag P30 domain-containing protein</fullName>
    </recommendedName>
</protein>
<reference evidence="3" key="1">
    <citation type="submission" date="2025-08" db="UniProtKB">
        <authorList>
            <consortium name="Ensembl"/>
        </authorList>
    </citation>
    <scope>IDENTIFICATION</scope>
</reference>
<organism evidence="3 4">
    <name type="scientific">Cyanoderma ruficeps</name>
    <name type="common">rufous-capped babbler</name>
    <dbReference type="NCBI Taxonomy" id="181631"/>
    <lineage>
        <taxon>Eukaryota</taxon>
        <taxon>Metazoa</taxon>
        <taxon>Chordata</taxon>
        <taxon>Craniata</taxon>
        <taxon>Vertebrata</taxon>
        <taxon>Euteleostomi</taxon>
        <taxon>Archelosauria</taxon>
        <taxon>Archosauria</taxon>
        <taxon>Dinosauria</taxon>
        <taxon>Saurischia</taxon>
        <taxon>Theropoda</taxon>
        <taxon>Coelurosauria</taxon>
        <taxon>Aves</taxon>
        <taxon>Neognathae</taxon>
        <taxon>Neoaves</taxon>
        <taxon>Telluraves</taxon>
        <taxon>Australaves</taxon>
        <taxon>Passeriformes</taxon>
        <taxon>Sylvioidea</taxon>
        <taxon>Timaliidae</taxon>
        <taxon>Cyanoderma</taxon>
    </lineage>
</organism>
<dbReference type="Ensembl" id="ENSCRFT00000016805.1">
    <property type="protein sequence ID" value="ENSCRFP00000016241.1"/>
    <property type="gene ID" value="ENSCRFG00000012467.1"/>
</dbReference>
<dbReference type="SUPFAM" id="SSF47943">
    <property type="entry name" value="Retrovirus capsid protein, N-terminal core domain"/>
    <property type="match status" value="1"/>
</dbReference>
<dbReference type="InterPro" id="IPR036946">
    <property type="entry name" value="G_retro_matrix_sf"/>
</dbReference>